<sequence>MRFLWLILLLLGPSAQASQAQRLVSINPCFDNWLPQWVGQPWHIVPSTAHGDRLEQIIALRPTRVLAGSFVGRQLRLALTERTAVSTLPYVTHWQQWREAVNTLGQTLGQAPQARRWLLSQEQQMAQLELQGLGETLVLMPNGYTWGEQSWVHQLLTQQSVSLSPLAGSQDLVRLNLEQVLQSQPDTVILEGFSTRYARAHDWLWHDGLQGWLTDRRVIEINAKLAGCSTVRALDYLQQLQSHLAREHGNAAP</sequence>
<dbReference type="AlphaFoldDB" id="A0A6S6WR37"/>
<dbReference type="RefSeq" id="WP_173921312.1">
    <property type="nucleotide sequence ID" value="NZ_CADCXY010000009.1"/>
</dbReference>
<protein>
    <recommendedName>
        <fullName evidence="4">Fe/B12 periplasmic-binding domain-containing protein</fullName>
    </recommendedName>
</protein>
<dbReference type="EMBL" id="CADCXY010000009">
    <property type="protein sequence ID" value="CAB0152010.1"/>
    <property type="molecule type" value="Genomic_DNA"/>
</dbReference>
<dbReference type="Gene3D" id="3.40.50.1980">
    <property type="entry name" value="Nitrogenase molybdenum iron protein domain"/>
    <property type="match status" value="2"/>
</dbReference>
<organism evidence="2 3">
    <name type="scientific">Pseudidiomarina piscicola</name>
    <dbReference type="NCBI Taxonomy" id="2614830"/>
    <lineage>
        <taxon>Bacteria</taxon>
        <taxon>Pseudomonadati</taxon>
        <taxon>Pseudomonadota</taxon>
        <taxon>Gammaproteobacteria</taxon>
        <taxon>Alteromonadales</taxon>
        <taxon>Idiomarinaceae</taxon>
        <taxon>Pseudidiomarina</taxon>
    </lineage>
</organism>
<feature type="chain" id="PRO_5028894321" description="Fe/B12 periplasmic-binding domain-containing protein" evidence="1">
    <location>
        <begin position="21"/>
        <end position="253"/>
    </location>
</feature>
<dbReference type="SUPFAM" id="SSF53807">
    <property type="entry name" value="Helical backbone' metal receptor"/>
    <property type="match status" value="1"/>
</dbReference>
<evidence type="ECO:0000313" key="3">
    <source>
        <dbReference type="Proteomes" id="UP000481517"/>
    </source>
</evidence>
<proteinExistence type="predicted"/>
<accession>A0A6S6WR37</accession>
<keyword evidence="3" id="KW-1185">Reference proteome</keyword>
<feature type="signal peptide" evidence="1">
    <location>
        <begin position="1"/>
        <end position="20"/>
    </location>
</feature>
<reference evidence="2 3" key="1">
    <citation type="submission" date="2020-02" db="EMBL/GenBank/DDBJ databases">
        <authorList>
            <person name="Rodrigo-Torres L."/>
            <person name="Arahal R. D."/>
            <person name="Lucena T."/>
        </authorList>
    </citation>
    <scope>NUCLEOTIDE SEQUENCE [LARGE SCALE GENOMIC DNA]</scope>
    <source>
        <strain evidence="2 3">CECT 9734</strain>
    </source>
</reference>
<evidence type="ECO:0000313" key="2">
    <source>
        <dbReference type="EMBL" id="CAB0152010.1"/>
    </source>
</evidence>
<evidence type="ECO:0000256" key="1">
    <source>
        <dbReference type="SAM" id="SignalP"/>
    </source>
</evidence>
<evidence type="ECO:0008006" key="4">
    <source>
        <dbReference type="Google" id="ProtNLM"/>
    </source>
</evidence>
<keyword evidence="1" id="KW-0732">Signal</keyword>
<dbReference type="Proteomes" id="UP000481517">
    <property type="component" value="Unassembled WGS sequence"/>
</dbReference>
<gene>
    <name evidence="2" type="ORF">PSI9734_02358</name>
</gene>
<name>A0A6S6WR37_9GAMM</name>